<evidence type="ECO:0000313" key="6">
    <source>
        <dbReference type="EMBL" id="KAB1651208.1"/>
    </source>
</evidence>
<organism evidence="6 7">
    <name type="scientific">Adlercreutzia muris</name>
    <dbReference type="NCBI Taxonomy" id="1796610"/>
    <lineage>
        <taxon>Bacteria</taxon>
        <taxon>Bacillati</taxon>
        <taxon>Actinomycetota</taxon>
        <taxon>Coriobacteriia</taxon>
        <taxon>Eggerthellales</taxon>
        <taxon>Eggerthellaceae</taxon>
        <taxon>Adlercreutzia</taxon>
    </lineage>
</organism>
<feature type="transmembrane region" description="Helical" evidence="4">
    <location>
        <begin position="276"/>
        <end position="300"/>
    </location>
</feature>
<dbReference type="InterPro" id="IPR036388">
    <property type="entry name" value="WH-like_DNA-bd_sf"/>
</dbReference>
<feature type="transmembrane region" description="Helical" evidence="4">
    <location>
        <begin position="365"/>
        <end position="384"/>
    </location>
</feature>
<dbReference type="AlphaFoldDB" id="A0A7C8BS10"/>
<feature type="transmembrane region" description="Helical" evidence="4">
    <location>
        <begin position="241"/>
        <end position="264"/>
    </location>
</feature>
<keyword evidence="4" id="KW-0812">Transmembrane</keyword>
<dbReference type="EMBL" id="WAJS01000004">
    <property type="protein sequence ID" value="KAB1651208.1"/>
    <property type="molecule type" value="Genomic_DNA"/>
</dbReference>
<feature type="transmembrane region" description="Helical" evidence="4">
    <location>
        <begin position="63"/>
        <end position="83"/>
    </location>
</feature>
<evidence type="ECO:0000256" key="2">
    <source>
        <dbReference type="ARBA" id="ARBA00023125"/>
    </source>
</evidence>
<proteinExistence type="predicted"/>
<keyword evidence="7" id="KW-1185">Reference proteome</keyword>
<dbReference type="PANTHER" id="PTHR44688:SF16">
    <property type="entry name" value="DNA-BINDING TRANSCRIPTIONAL ACTIVATOR DEVR_DOSR"/>
    <property type="match status" value="1"/>
</dbReference>
<dbReference type="Gene3D" id="1.10.10.10">
    <property type="entry name" value="Winged helix-like DNA-binding domain superfamily/Winged helix DNA-binding domain"/>
    <property type="match status" value="1"/>
</dbReference>
<evidence type="ECO:0000256" key="1">
    <source>
        <dbReference type="ARBA" id="ARBA00023015"/>
    </source>
</evidence>
<sequence>MGAGNALQSLVPQQSEEDDGFVPLVPLRFLGMGLFIAWLCCTHIVAVFPGSGYEMAPRNAYDTAMRVFDIASFLVLALVAMGLGSIGRHAVLCVASVVLSAAGTLVVGWVLLPLAVAPAWLWAVSVLAAPGGAVLFCLWAEVYAQLGPTRTMVYGACSCIVAAVLAFLVCTMRPPYAVAATSLLPLLSLGCALASAQLAPREPQRASGTRYPVPGKLILIMAIAGFLSGVSALAMENVEGVGAMFRVLATALAGVVILAMAIVRRDRMDVRFLARVSLPLAILALLLIPLGGVGLGYAAAFLLKLAYVWFTFFVLILLASICYRFEVPTLRIFALARAASEFGILAGVALRRFLHLGDYLANPAFPMVFSLAGIVIVLCCVLVWKSEKSVNGDWGAAGVAVETNQQVVSSRERFMARCERMAAERNLTAREAEVMALIAQGKTRREIEQELFLSENTVKTHARHLYAKLGVATKAELIALFRE</sequence>
<evidence type="ECO:0000259" key="5">
    <source>
        <dbReference type="PROSITE" id="PS50043"/>
    </source>
</evidence>
<feature type="domain" description="HTH luxR-type" evidence="5">
    <location>
        <begin position="420"/>
        <end position="483"/>
    </location>
</feature>
<reference evidence="6 7" key="1">
    <citation type="submission" date="2019-09" db="EMBL/GenBank/DDBJ databases">
        <title>Whole genome shotgun sequencing (WGS) of Ellagibacter isourolithinifaciens DSM 104140(T) and Adlercreutzia muris DSM 29508(T).</title>
        <authorList>
            <person name="Stoll D.A."/>
            <person name="Danylec N."/>
            <person name="Huch M."/>
        </authorList>
    </citation>
    <scope>NUCLEOTIDE SEQUENCE [LARGE SCALE GENOMIC DNA]</scope>
    <source>
        <strain evidence="6 7">DSM 29508</strain>
    </source>
</reference>
<feature type="transmembrane region" description="Helical" evidence="4">
    <location>
        <begin position="90"/>
        <end position="114"/>
    </location>
</feature>
<keyword evidence="1" id="KW-0805">Transcription regulation</keyword>
<feature type="transmembrane region" description="Helical" evidence="4">
    <location>
        <begin position="120"/>
        <end position="140"/>
    </location>
</feature>
<comment type="caution">
    <text evidence="6">The sequence shown here is derived from an EMBL/GenBank/DDBJ whole genome shotgun (WGS) entry which is preliminary data.</text>
</comment>
<dbReference type="GO" id="GO:0006355">
    <property type="term" value="P:regulation of DNA-templated transcription"/>
    <property type="evidence" value="ECO:0007669"/>
    <property type="project" value="InterPro"/>
</dbReference>
<dbReference type="SMART" id="SM00421">
    <property type="entry name" value="HTH_LUXR"/>
    <property type="match status" value="1"/>
</dbReference>
<keyword evidence="4" id="KW-0472">Membrane</keyword>
<feature type="transmembrane region" description="Helical" evidence="4">
    <location>
        <begin position="29"/>
        <end position="51"/>
    </location>
</feature>
<dbReference type="PRINTS" id="PR00038">
    <property type="entry name" value="HTHLUXR"/>
</dbReference>
<dbReference type="GO" id="GO:0003677">
    <property type="term" value="F:DNA binding"/>
    <property type="evidence" value="ECO:0007669"/>
    <property type="project" value="UniProtKB-KW"/>
</dbReference>
<dbReference type="InterPro" id="IPR000792">
    <property type="entry name" value="Tscrpt_reg_LuxR_C"/>
</dbReference>
<evidence type="ECO:0000313" key="7">
    <source>
        <dbReference type="Proteomes" id="UP000479639"/>
    </source>
</evidence>
<feature type="transmembrane region" description="Helical" evidence="4">
    <location>
        <begin position="332"/>
        <end position="353"/>
    </location>
</feature>
<evidence type="ECO:0000256" key="3">
    <source>
        <dbReference type="ARBA" id="ARBA00023163"/>
    </source>
</evidence>
<dbReference type="SUPFAM" id="SSF46894">
    <property type="entry name" value="C-terminal effector domain of the bipartite response regulators"/>
    <property type="match status" value="1"/>
</dbReference>
<keyword evidence="2" id="KW-0238">DNA-binding</keyword>
<name>A0A7C8BS10_9ACTN</name>
<feature type="transmembrane region" description="Helical" evidence="4">
    <location>
        <begin position="152"/>
        <end position="169"/>
    </location>
</feature>
<evidence type="ECO:0000256" key="4">
    <source>
        <dbReference type="SAM" id="Phobius"/>
    </source>
</evidence>
<dbReference type="CDD" id="cd06170">
    <property type="entry name" value="LuxR_C_like"/>
    <property type="match status" value="1"/>
</dbReference>
<feature type="transmembrane region" description="Helical" evidence="4">
    <location>
        <begin position="217"/>
        <end position="235"/>
    </location>
</feature>
<dbReference type="Proteomes" id="UP000479639">
    <property type="component" value="Unassembled WGS sequence"/>
</dbReference>
<protein>
    <submittedName>
        <fullName evidence="6">Helix-turn-helix transcriptional regulator</fullName>
    </submittedName>
</protein>
<feature type="transmembrane region" description="Helical" evidence="4">
    <location>
        <begin position="306"/>
        <end position="325"/>
    </location>
</feature>
<accession>A0A7C8BS10</accession>
<dbReference type="PROSITE" id="PS50043">
    <property type="entry name" value="HTH_LUXR_2"/>
    <property type="match status" value="1"/>
</dbReference>
<keyword evidence="3" id="KW-0804">Transcription</keyword>
<feature type="transmembrane region" description="Helical" evidence="4">
    <location>
        <begin position="175"/>
        <end position="196"/>
    </location>
</feature>
<dbReference type="Pfam" id="PF00196">
    <property type="entry name" value="GerE"/>
    <property type="match status" value="1"/>
</dbReference>
<gene>
    <name evidence="6" type="ORF">F8D48_02055</name>
</gene>
<dbReference type="InterPro" id="IPR016032">
    <property type="entry name" value="Sig_transdc_resp-reg_C-effctor"/>
</dbReference>
<dbReference type="RefSeq" id="WP_151429759.1">
    <property type="nucleotide sequence ID" value="NZ_JANJZI010000007.1"/>
</dbReference>
<keyword evidence="4" id="KW-1133">Transmembrane helix</keyword>
<dbReference type="PANTHER" id="PTHR44688">
    <property type="entry name" value="DNA-BINDING TRANSCRIPTIONAL ACTIVATOR DEVR_DOSR"/>
    <property type="match status" value="1"/>
</dbReference>